<dbReference type="EMBL" id="NGLE02000001">
    <property type="protein sequence ID" value="MEI5994774.1"/>
    <property type="molecule type" value="Genomic_DNA"/>
</dbReference>
<reference evidence="1 3" key="2">
    <citation type="submission" date="2018-07" db="EMBL/GenBank/DDBJ databases">
        <title>The Genome Sequence of Enterococcus sp. DIV0659b.</title>
        <authorList>
            <consortium name="The Broad Institute Genomics Platform"/>
            <consortium name="The Broad Institute Genomic Center for Infectious Diseases"/>
            <person name="Earl A."/>
            <person name="Manson A."/>
            <person name="Schwartman J."/>
            <person name="Gilmore M."/>
            <person name="Abouelleil A."/>
            <person name="Cao P."/>
            <person name="Chapman S."/>
            <person name="Cusick C."/>
            <person name="Shea T."/>
            <person name="Young S."/>
            <person name="Neafsey D."/>
            <person name="Nusbaum C."/>
            <person name="Birren B."/>
        </authorList>
    </citation>
    <scope>NUCLEOTIDE SEQUENCE [LARGE SCALE GENOMIC DNA]</scope>
    <source>
        <strain evidence="1 3">4G2_DIV0659</strain>
    </source>
</reference>
<dbReference type="AlphaFoldDB" id="A0A242CH63"/>
<evidence type="ECO:0000313" key="3">
    <source>
        <dbReference type="Proteomes" id="UP000195139"/>
    </source>
</evidence>
<protein>
    <recommendedName>
        <fullName evidence="4">C1q domain-containing protein</fullName>
    </recommendedName>
</protein>
<accession>A0A242CH63</accession>
<dbReference type="Proteomes" id="UP000195139">
    <property type="component" value="Unassembled WGS sequence"/>
</dbReference>
<sequence>MADIVQLEEKGNLLYPKTHVDAIDRLEETVVKKSGNETIGGVKNFKDGLQSGSKEVATKADYFGLSHTGKWTLTAASNKLPLGSTSTSSVFNFCTLNSYDVTVNENITALVGYMASVHFETVGGWADVRLYRNDSLVSAAALSSPQGFMLSGSGSSLVKLAKGDKLSVRIIMDSSMINKVNGRNPNLTIVGLD</sequence>
<comment type="caution">
    <text evidence="2">The sequence shown here is derived from an EMBL/GenBank/DDBJ whole genome shotgun (WGS) entry which is preliminary data.</text>
</comment>
<name>A0A242CH63_9ENTE</name>
<dbReference type="EMBL" id="NGLE01000001">
    <property type="protein sequence ID" value="OTO09583.1"/>
    <property type="molecule type" value="Genomic_DNA"/>
</dbReference>
<dbReference type="OrthoDB" id="2193407at2"/>
<evidence type="ECO:0000313" key="1">
    <source>
        <dbReference type="EMBL" id="MEI5994774.1"/>
    </source>
</evidence>
<dbReference type="STRING" id="1834181.A5880_000262"/>
<organism evidence="2">
    <name type="scientific">Candidatus Enterococcus mansonii</name>
    <dbReference type="NCBI Taxonomy" id="1834181"/>
    <lineage>
        <taxon>Bacteria</taxon>
        <taxon>Bacillati</taxon>
        <taxon>Bacillota</taxon>
        <taxon>Bacilli</taxon>
        <taxon>Lactobacillales</taxon>
        <taxon>Enterococcaceae</taxon>
        <taxon>Enterococcus</taxon>
    </lineage>
</organism>
<dbReference type="Gene3D" id="6.10.140.2190">
    <property type="match status" value="1"/>
</dbReference>
<evidence type="ECO:0000313" key="2">
    <source>
        <dbReference type="EMBL" id="OTO09583.1"/>
    </source>
</evidence>
<reference evidence="2" key="1">
    <citation type="submission" date="2017-05" db="EMBL/GenBank/DDBJ databases">
        <title>The Genome Sequence of Enterococcus sp. 4G2_DIV0659.</title>
        <authorList>
            <consortium name="The Broad Institute Genomics Platform"/>
            <consortium name="The Broad Institute Genomic Center for Infectious Diseases"/>
            <person name="Earl A."/>
            <person name="Manson A."/>
            <person name="Schwartman J."/>
            <person name="Gilmore M."/>
            <person name="Abouelleil A."/>
            <person name="Cao P."/>
            <person name="Chapman S."/>
            <person name="Cusick C."/>
            <person name="Shea T."/>
            <person name="Young S."/>
            <person name="Neafsey D."/>
            <person name="Nusbaum C."/>
            <person name="Birren B."/>
        </authorList>
    </citation>
    <scope>NUCLEOTIDE SEQUENCE [LARGE SCALE GENOMIC DNA]</scope>
    <source>
        <strain evidence="2">4G2_DIV0659</strain>
    </source>
</reference>
<evidence type="ECO:0008006" key="4">
    <source>
        <dbReference type="Google" id="ProtNLM"/>
    </source>
</evidence>
<gene>
    <name evidence="2" type="ORF">A5880_000262</name>
    <name evidence="1" type="ORF">A5880_002360</name>
</gene>
<proteinExistence type="predicted"/>
<dbReference type="RefSeq" id="WP_086329225.1">
    <property type="nucleotide sequence ID" value="NZ_NGLE02000001.1"/>
</dbReference>
<keyword evidence="3" id="KW-1185">Reference proteome</keyword>